<evidence type="ECO:0000313" key="2">
    <source>
        <dbReference type="Proteomes" id="UP000679352"/>
    </source>
</evidence>
<keyword evidence="2" id="KW-1185">Reference proteome</keyword>
<dbReference type="Proteomes" id="UP000679352">
    <property type="component" value="Plasmid p3"/>
</dbReference>
<organism evidence="1 2">
    <name type="scientific">Gemmobacter fulvus</name>
    <dbReference type="NCBI Taxonomy" id="2840474"/>
    <lineage>
        <taxon>Bacteria</taxon>
        <taxon>Pseudomonadati</taxon>
        <taxon>Pseudomonadota</taxon>
        <taxon>Alphaproteobacteria</taxon>
        <taxon>Rhodobacterales</taxon>
        <taxon>Paracoccaceae</taxon>
        <taxon>Gemmobacter</taxon>
    </lineage>
</organism>
<dbReference type="RefSeq" id="WP_215507970.1">
    <property type="nucleotide sequence ID" value="NZ_CP076364.1"/>
</dbReference>
<reference evidence="1" key="1">
    <citation type="submission" date="2021-06" db="EMBL/GenBank/DDBJ databases">
        <authorList>
            <person name="Lee C.-S."/>
            <person name="Jin L."/>
        </authorList>
    </citation>
    <scope>NUCLEOTIDE SEQUENCE</scope>
    <source>
        <strain evidence="1">Con5</strain>
        <plasmid evidence="1">p3</plasmid>
    </source>
</reference>
<dbReference type="EMBL" id="CP076364">
    <property type="protein sequence ID" value="QWK92807.1"/>
    <property type="molecule type" value="Genomic_DNA"/>
</dbReference>
<keyword evidence="1" id="KW-0614">Plasmid</keyword>
<geneLocation type="plasmid" evidence="1 2">
    <name>p3</name>
</geneLocation>
<evidence type="ECO:0000313" key="1">
    <source>
        <dbReference type="EMBL" id="QWK92807.1"/>
    </source>
</evidence>
<name>A0A975PBA2_9RHOB</name>
<dbReference type="AlphaFoldDB" id="A0A975PBA2"/>
<dbReference type="KEGG" id="gfu:KM031_20475"/>
<sequence length="40" mass="4218">MAQFSVEITRLPGSVLGGNQQLCAFAGDHPEAGKIFKAID</sequence>
<accession>A0A975PBA2</accession>
<gene>
    <name evidence="1" type="ORF">KM031_20475</name>
</gene>
<protein>
    <submittedName>
        <fullName evidence="1">Antirestriction protein</fullName>
    </submittedName>
</protein>
<proteinExistence type="predicted"/>